<keyword evidence="8" id="KW-1185">Reference proteome</keyword>
<dbReference type="InterPro" id="IPR050188">
    <property type="entry name" value="RluA_PseudoU_synthase"/>
</dbReference>
<reference evidence="7 8" key="1">
    <citation type="journal article" date="2016" name="Genome Announc.">
        <title>Complete Genome Sequences of Aerococcus christensenii CCUG 28831T, Aerococcus sanguinicola CCUG 43001T, Aerococcus urinae CCUG 36881T, Aerococcus urinaeequi CCUG 28094T, Aerococcus urinaehominis CCUG 42038 BT, and Aerococcus viridans CCUG 4311T.</title>
        <authorList>
            <person name="Carkaci D."/>
            <person name="Dargis R."/>
            <person name="Nielsen X.C."/>
            <person name="Skovgaard O."/>
            <person name="Fuursted K."/>
            <person name="Christensen J.J."/>
        </authorList>
    </citation>
    <scope>NUCLEOTIDE SEQUENCE [LARGE SCALE GENOMIC DNA]</scope>
    <source>
        <strain evidence="7 8">CCUG42038B</strain>
    </source>
</reference>
<dbReference type="AlphaFoldDB" id="A0A109RHV3"/>
<dbReference type="GO" id="GO:0003723">
    <property type="term" value="F:RNA binding"/>
    <property type="evidence" value="ECO:0007669"/>
    <property type="project" value="InterPro"/>
</dbReference>
<dbReference type="PANTHER" id="PTHR21600:SF83">
    <property type="entry name" value="PSEUDOURIDYLATE SYNTHASE RPUSD4, MITOCHONDRIAL"/>
    <property type="match status" value="1"/>
</dbReference>
<dbReference type="Gene3D" id="3.30.2350.10">
    <property type="entry name" value="Pseudouridine synthase"/>
    <property type="match status" value="1"/>
</dbReference>
<evidence type="ECO:0000256" key="3">
    <source>
        <dbReference type="ARBA" id="ARBA00023235"/>
    </source>
</evidence>
<dbReference type="SUPFAM" id="SSF55120">
    <property type="entry name" value="Pseudouridine synthase"/>
    <property type="match status" value="1"/>
</dbReference>
<dbReference type="KEGG" id="auh:AWM75_05385"/>
<evidence type="ECO:0000256" key="5">
    <source>
        <dbReference type="ARBA" id="ARBA00033164"/>
    </source>
</evidence>
<comment type="similarity">
    <text evidence="2">Belongs to the pseudouridine synthase RluA family.</text>
</comment>
<name>A0A109RHV3_9LACT</name>
<dbReference type="Proteomes" id="UP000062260">
    <property type="component" value="Chromosome"/>
</dbReference>
<dbReference type="InterPro" id="IPR006145">
    <property type="entry name" value="PsdUridine_synth_RsuA/RluA"/>
</dbReference>
<dbReference type="STRING" id="128944.AWM75_05385"/>
<dbReference type="Pfam" id="PF00849">
    <property type="entry name" value="PseudoU_synth_2"/>
    <property type="match status" value="1"/>
</dbReference>
<dbReference type="OrthoDB" id="9807829at2"/>
<dbReference type="GO" id="GO:0140098">
    <property type="term" value="F:catalytic activity, acting on RNA"/>
    <property type="evidence" value="ECO:0007669"/>
    <property type="project" value="UniProtKB-ARBA"/>
</dbReference>
<dbReference type="GO" id="GO:0001522">
    <property type="term" value="P:pseudouridine synthesis"/>
    <property type="evidence" value="ECO:0007669"/>
    <property type="project" value="InterPro"/>
</dbReference>
<reference evidence="8" key="2">
    <citation type="submission" date="2016-01" db="EMBL/GenBank/DDBJ databases">
        <title>Six Aerococcus type strain genome sequencing and assembly using PacBio and Illumina Hiseq.</title>
        <authorList>
            <person name="Carkaci D."/>
            <person name="Dargis R."/>
            <person name="Nielsen X.C."/>
            <person name="Skovgaard O."/>
            <person name="Fuursted K."/>
            <person name="Christensen J.J."/>
        </authorList>
    </citation>
    <scope>NUCLEOTIDE SEQUENCE [LARGE SCALE GENOMIC DNA]</scope>
    <source>
        <strain evidence="8">CCUG42038B</strain>
    </source>
</reference>
<evidence type="ECO:0000313" key="8">
    <source>
        <dbReference type="Proteomes" id="UP000062260"/>
    </source>
</evidence>
<protein>
    <recommendedName>
        <fullName evidence="4">RNA pseudouridylate synthase</fullName>
    </recommendedName>
    <alternativeName>
        <fullName evidence="5">RNA-uridine isomerase</fullName>
    </alternativeName>
</protein>
<evidence type="ECO:0000259" key="6">
    <source>
        <dbReference type="Pfam" id="PF00849"/>
    </source>
</evidence>
<evidence type="ECO:0000256" key="2">
    <source>
        <dbReference type="ARBA" id="ARBA00010876"/>
    </source>
</evidence>
<dbReference type="PANTHER" id="PTHR21600">
    <property type="entry name" value="MITOCHONDRIAL RNA PSEUDOURIDINE SYNTHASE"/>
    <property type="match status" value="1"/>
</dbReference>
<dbReference type="EMBL" id="CP014163">
    <property type="protein sequence ID" value="AMB99461.1"/>
    <property type="molecule type" value="Genomic_DNA"/>
</dbReference>
<comment type="catalytic activity">
    <reaction evidence="1">
        <text>a uridine in RNA = a pseudouridine in RNA</text>
        <dbReference type="Rhea" id="RHEA:48348"/>
        <dbReference type="Rhea" id="RHEA-COMP:12068"/>
        <dbReference type="Rhea" id="RHEA-COMP:12069"/>
        <dbReference type="ChEBI" id="CHEBI:65314"/>
        <dbReference type="ChEBI" id="CHEBI:65315"/>
    </reaction>
</comment>
<evidence type="ECO:0000313" key="7">
    <source>
        <dbReference type="EMBL" id="AMB99461.1"/>
    </source>
</evidence>
<sequence length="231" mass="26154">MKLNVRYEDNHLLIVDKPVNIPVQADASKDLDLLTMAKTYIKEKYNKPGQVYLGLVHRLDRPVGGAIVFARTSKAASRLADQLRRHKIDRKYLAICRGHLTADSGHLVDFLYKDRRKNISYVVDANHDQAKKAILSYQVIASQSDLSLVKVALETGRSHQIRLQLANQDCPLYGDQKYGQAVNQPGQQIALWAYHLSLTHPTTKERIQVTSLPDLTTNPWQQFDIASLDLT</sequence>
<feature type="domain" description="Pseudouridine synthase RsuA/RluA-like" evidence="6">
    <location>
        <begin position="11"/>
        <end position="166"/>
    </location>
</feature>
<evidence type="ECO:0000256" key="4">
    <source>
        <dbReference type="ARBA" id="ARBA00031870"/>
    </source>
</evidence>
<evidence type="ECO:0000256" key="1">
    <source>
        <dbReference type="ARBA" id="ARBA00000073"/>
    </source>
</evidence>
<proteinExistence type="inferred from homology"/>
<dbReference type="InterPro" id="IPR020103">
    <property type="entry name" value="PsdUridine_synth_cat_dom_sf"/>
</dbReference>
<accession>A0A109RHV3</accession>
<organism evidence="7 8">
    <name type="scientific">Aerococcus urinaehominis</name>
    <dbReference type="NCBI Taxonomy" id="128944"/>
    <lineage>
        <taxon>Bacteria</taxon>
        <taxon>Bacillati</taxon>
        <taxon>Bacillota</taxon>
        <taxon>Bacilli</taxon>
        <taxon>Lactobacillales</taxon>
        <taxon>Aerococcaceae</taxon>
        <taxon>Aerococcus</taxon>
    </lineage>
</organism>
<dbReference type="CDD" id="cd02869">
    <property type="entry name" value="PseudoU_synth_RluA_like"/>
    <property type="match status" value="1"/>
</dbReference>
<dbReference type="GO" id="GO:0009982">
    <property type="term" value="F:pseudouridine synthase activity"/>
    <property type="evidence" value="ECO:0007669"/>
    <property type="project" value="InterPro"/>
</dbReference>
<dbReference type="GO" id="GO:0006396">
    <property type="term" value="P:RNA processing"/>
    <property type="evidence" value="ECO:0007669"/>
    <property type="project" value="UniProtKB-ARBA"/>
</dbReference>
<keyword evidence="3" id="KW-0413">Isomerase</keyword>
<dbReference type="RefSeq" id="WP_067979245.1">
    <property type="nucleotide sequence ID" value="NZ_CP014163.1"/>
</dbReference>
<gene>
    <name evidence="7" type="ORF">AWM75_05385</name>
</gene>